<keyword evidence="5" id="KW-1185">Reference proteome</keyword>
<accession>A0A834T1E5</accession>
<proteinExistence type="inferred from homology"/>
<dbReference type="GO" id="GO:0000723">
    <property type="term" value="P:telomere maintenance"/>
    <property type="evidence" value="ECO:0007669"/>
    <property type="project" value="InterPro"/>
</dbReference>
<keyword evidence="1" id="KW-0227">DNA damage</keyword>
<dbReference type="GO" id="GO:0043139">
    <property type="term" value="F:5'-3' DNA helicase activity"/>
    <property type="evidence" value="ECO:0007669"/>
    <property type="project" value="UniProtKB-EC"/>
</dbReference>
<keyword evidence="1" id="KW-0234">DNA repair</keyword>
<evidence type="ECO:0000259" key="3">
    <source>
        <dbReference type="Pfam" id="PF21530"/>
    </source>
</evidence>
<dbReference type="GO" id="GO:0016787">
    <property type="term" value="F:hydrolase activity"/>
    <property type="evidence" value="ECO:0007669"/>
    <property type="project" value="UniProtKB-KW"/>
</dbReference>
<evidence type="ECO:0000259" key="2">
    <source>
        <dbReference type="Pfam" id="PF05970"/>
    </source>
</evidence>
<keyword evidence="1 4" id="KW-0347">Helicase</keyword>
<dbReference type="Pfam" id="PF05970">
    <property type="entry name" value="PIF1"/>
    <property type="match status" value="1"/>
</dbReference>
<evidence type="ECO:0000313" key="5">
    <source>
        <dbReference type="Proteomes" id="UP000634136"/>
    </source>
</evidence>
<dbReference type="InterPro" id="IPR049163">
    <property type="entry name" value="Pif1-like_2B_dom"/>
</dbReference>
<dbReference type="PANTHER" id="PTHR10492:SF101">
    <property type="entry name" value="ATP-DEPENDENT DNA HELICASE"/>
    <property type="match status" value="1"/>
</dbReference>
<organism evidence="4 5">
    <name type="scientific">Senna tora</name>
    <dbReference type="NCBI Taxonomy" id="362788"/>
    <lineage>
        <taxon>Eukaryota</taxon>
        <taxon>Viridiplantae</taxon>
        <taxon>Streptophyta</taxon>
        <taxon>Embryophyta</taxon>
        <taxon>Tracheophyta</taxon>
        <taxon>Spermatophyta</taxon>
        <taxon>Magnoliopsida</taxon>
        <taxon>eudicotyledons</taxon>
        <taxon>Gunneridae</taxon>
        <taxon>Pentapetalae</taxon>
        <taxon>rosids</taxon>
        <taxon>fabids</taxon>
        <taxon>Fabales</taxon>
        <taxon>Fabaceae</taxon>
        <taxon>Caesalpinioideae</taxon>
        <taxon>Cassia clade</taxon>
        <taxon>Senna</taxon>
    </lineage>
</organism>
<dbReference type="AlphaFoldDB" id="A0A834T1E5"/>
<feature type="domain" description="DNA helicase Pif1-like DEAD-box helicase" evidence="2">
    <location>
        <begin position="99"/>
        <end position="265"/>
    </location>
</feature>
<gene>
    <name evidence="4" type="ORF">G2W53_039490</name>
</gene>
<dbReference type="Gene3D" id="3.40.50.300">
    <property type="entry name" value="P-loop containing nucleotide triphosphate hydrolases"/>
    <property type="match status" value="1"/>
</dbReference>
<dbReference type="GO" id="GO:0005524">
    <property type="term" value="F:ATP binding"/>
    <property type="evidence" value="ECO:0007669"/>
    <property type="project" value="UniProtKB-KW"/>
</dbReference>
<dbReference type="EC" id="5.6.2.3" evidence="1"/>
<keyword evidence="1" id="KW-0067">ATP-binding</keyword>
<keyword evidence="1" id="KW-0547">Nucleotide-binding</keyword>
<dbReference type="InterPro" id="IPR010285">
    <property type="entry name" value="DNA_helicase_pif1-like_DEAD"/>
</dbReference>
<protein>
    <recommendedName>
        <fullName evidence="1">ATP-dependent DNA helicase</fullName>
        <ecNumber evidence="1">5.6.2.3</ecNumber>
    </recommendedName>
</protein>
<reference evidence="4" key="1">
    <citation type="submission" date="2020-09" db="EMBL/GenBank/DDBJ databases">
        <title>Genome-Enabled Discovery of Anthraquinone Biosynthesis in Senna tora.</title>
        <authorList>
            <person name="Kang S.-H."/>
            <person name="Pandey R.P."/>
            <person name="Lee C.-M."/>
            <person name="Sim J.-S."/>
            <person name="Jeong J.-T."/>
            <person name="Choi B.-S."/>
            <person name="Jung M."/>
            <person name="Ginzburg D."/>
            <person name="Zhao K."/>
            <person name="Won S.Y."/>
            <person name="Oh T.-J."/>
            <person name="Yu Y."/>
            <person name="Kim N.-H."/>
            <person name="Lee O.R."/>
            <person name="Lee T.-H."/>
            <person name="Bashyal P."/>
            <person name="Kim T.-S."/>
            <person name="Lee W.-H."/>
            <person name="Kawkins C."/>
            <person name="Kim C.-K."/>
            <person name="Kim J.S."/>
            <person name="Ahn B.O."/>
            <person name="Rhee S.Y."/>
            <person name="Sohng J.K."/>
        </authorList>
    </citation>
    <scope>NUCLEOTIDE SEQUENCE</scope>
    <source>
        <tissue evidence="4">Leaf</tissue>
    </source>
</reference>
<keyword evidence="1" id="KW-0233">DNA recombination</keyword>
<evidence type="ECO:0000313" key="4">
    <source>
        <dbReference type="EMBL" id="KAF7807329.1"/>
    </source>
</evidence>
<keyword evidence="1" id="KW-0378">Hydrolase</keyword>
<dbReference type="GO" id="GO:0006281">
    <property type="term" value="P:DNA repair"/>
    <property type="evidence" value="ECO:0007669"/>
    <property type="project" value="UniProtKB-KW"/>
</dbReference>
<dbReference type="GO" id="GO:0006310">
    <property type="term" value="P:DNA recombination"/>
    <property type="evidence" value="ECO:0007669"/>
    <property type="project" value="UniProtKB-KW"/>
</dbReference>
<sequence length="469" mass="52575">MDDQRLKDITLAEIENILRINGRSLRDFPPMPLPNDALMSNLQNMLISEELNYDKELLRSQHSTLLSTLTLEQKNIYNLVMDAVSHEHGGVFFVNGFGVASSGIASQLIQGGRTTHSRFAIPLQCNENSTCNIMQGSDLANLLIHTKLIIWDEAPMSHRFFFEALDRTLRDICGNNNPDCYTKLFGGKVVVFGGDFRQILPVIPRGSHQDTVLSSLNSSYIWDSCKVLTLTKNMRLGTSNTDLENQDIVEFADWILKIGDGEVGEVLNDEEKEITIPTDLLITNVVDPIQSIVESTYPFFADNYRNYDFIRERAILAPMLDDVSSINDYMLSLLPGEEITYLSSDSISNQDPDSELANMYTTEFLNIISGSGLPYHQLRLKFGAPIMLLRNIDKSMGLCNGTRLIVASLCKHVIEATIISGKFTGERVIVARMVISPSDSRLPFKFTGERVIVARMVISPSDSRLPFKF</sequence>
<comment type="catalytic activity">
    <reaction evidence="1">
        <text>ATP + H2O = ADP + phosphate + H(+)</text>
        <dbReference type="Rhea" id="RHEA:13065"/>
        <dbReference type="ChEBI" id="CHEBI:15377"/>
        <dbReference type="ChEBI" id="CHEBI:15378"/>
        <dbReference type="ChEBI" id="CHEBI:30616"/>
        <dbReference type="ChEBI" id="CHEBI:43474"/>
        <dbReference type="ChEBI" id="CHEBI:456216"/>
        <dbReference type="EC" id="5.6.2.3"/>
    </reaction>
</comment>
<dbReference type="SUPFAM" id="SSF52540">
    <property type="entry name" value="P-loop containing nucleoside triphosphate hydrolases"/>
    <property type="match status" value="2"/>
</dbReference>
<evidence type="ECO:0000256" key="1">
    <source>
        <dbReference type="RuleBase" id="RU363044"/>
    </source>
</evidence>
<name>A0A834T1E5_9FABA</name>
<dbReference type="Pfam" id="PF21530">
    <property type="entry name" value="Pif1_2B_dom"/>
    <property type="match status" value="1"/>
</dbReference>
<comment type="cofactor">
    <cofactor evidence="1">
        <name>Mg(2+)</name>
        <dbReference type="ChEBI" id="CHEBI:18420"/>
    </cofactor>
</comment>
<comment type="similarity">
    <text evidence="1">Belongs to the helicase family.</text>
</comment>
<dbReference type="Proteomes" id="UP000634136">
    <property type="component" value="Unassembled WGS sequence"/>
</dbReference>
<comment type="caution">
    <text evidence="4">The sequence shown here is derived from an EMBL/GenBank/DDBJ whole genome shotgun (WGS) entry which is preliminary data.</text>
</comment>
<feature type="domain" description="DNA helicase Pif1-like 2B" evidence="3">
    <location>
        <begin position="363"/>
        <end position="409"/>
    </location>
</feature>
<dbReference type="InterPro" id="IPR027417">
    <property type="entry name" value="P-loop_NTPase"/>
</dbReference>
<dbReference type="EMBL" id="JAAIUW010000012">
    <property type="protein sequence ID" value="KAF7807329.1"/>
    <property type="molecule type" value="Genomic_DNA"/>
</dbReference>
<dbReference type="OrthoDB" id="1751583at2759"/>
<dbReference type="PANTHER" id="PTHR10492">
    <property type="match status" value="1"/>
</dbReference>